<dbReference type="Pfam" id="PF01047">
    <property type="entry name" value="MarR"/>
    <property type="match status" value="1"/>
</dbReference>
<dbReference type="GO" id="GO:0003700">
    <property type="term" value="F:DNA-binding transcription factor activity"/>
    <property type="evidence" value="ECO:0007669"/>
    <property type="project" value="InterPro"/>
</dbReference>
<dbReference type="SUPFAM" id="SSF46785">
    <property type="entry name" value="Winged helix' DNA-binding domain"/>
    <property type="match status" value="1"/>
</dbReference>
<keyword evidence="3" id="KW-0804">Transcription</keyword>
<dbReference type="PANTHER" id="PTHR35790">
    <property type="entry name" value="HTH-TYPE TRANSCRIPTIONAL REGULATOR PCHR"/>
    <property type="match status" value="1"/>
</dbReference>
<evidence type="ECO:0000256" key="1">
    <source>
        <dbReference type="ARBA" id="ARBA00023015"/>
    </source>
</evidence>
<comment type="caution">
    <text evidence="5">The sequence shown here is derived from an EMBL/GenBank/DDBJ whole genome shotgun (WGS) entry which is preliminary data.</text>
</comment>
<sequence length="156" mass="18347">MDRAEKQREILSDIRTLFHKKEEYMKDNHARFLQEAGVGEMSLSELHVIECIGNKGLINVTAITEEMGMTKGAISKICTKLFNKKYVEKMKMLDNQKEIFFCLTESGNEIYRAHEKLHQQVEEKWLFLLNQYTEEELLFIQRFVRDVGAHLETSTK</sequence>
<name>A0AAX2CCX3_9BACI</name>
<gene>
    <name evidence="5" type="ORF">BCB44BAC_00706</name>
</gene>
<dbReference type="Proteomes" id="UP000242164">
    <property type="component" value="Unassembled WGS sequence"/>
</dbReference>
<dbReference type="SMART" id="SM00347">
    <property type="entry name" value="HTH_MARR"/>
    <property type="match status" value="1"/>
</dbReference>
<evidence type="ECO:0000313" key="5">
    <source>
        <dbReference type="EMBL" id="SCL85229.1"/>
    </source>
</evidence>
<organism evidence="5 6">
    <name type="scientific">Bacillus cytotoxicus</name>
    <dbReference type="NCBI Taxonomy" id="580165"/>
    <lineage>
        <taxon>Bacteria</taxon>
        <taxon>Bacillati</taxon>
        <taxon>Bacillota</taxon>
        <taxon>Bacilli</taxon>
        <taxon>Bacillales</taxon>
        <taxon>Bacillaceae</taxon>
        <taxon>Bacillus</taxon>
        <taxon>Bacillus cereus group</taxon>
    </lineage>
</organism>
<dbReference type="InterPro" id="IPR036388">
    <property type="entry name" value="WH-like_DNA-bd_sf"/>
</dbReference>
<evidence type="ECO:0000256" key="3">
    <source>
        <dbReference type="ARBA" id="ARBA00023163"/>
    </source>
</evidence>
<reference evidence="5 6" key="1">
    <citation type="submission" date="2016-08" db="EMBL/GenBank/DDBJ databases">
        <authorList>
            <person name="Loux V."/>
            <person name="Rue O."/>
        </authorList>
    </citation>
    <scope>NUCLEOTIDE SEQUENCE [LARGE SCALE GENOMIC DNA]</scope>
    <source>
        <strain evidence="5 6">AFSSA_08CEB44bac</strain>
    </source>
</reference>
<dbReference type="PANTHER" id="PTHR35790:SF4">
    <property type="entry name" value="HTH-TYPE TRANSCRIPTIONAL REGULATOR PCHR"/>
    <property type="match status" value="1"/>
</dbReference>
<dbReference type="AlphaFoldDB" id="A0AAX2CCX3"/>
<dbReference type="EMBL" id="FMIK01000017">
    <property type="protein sequence ID" value="SCL85229.1"/>
    <property type="molecule type" value="Genomic_DNA"/>
</dbReference>
<dbReference type="Gene3D" id="1.10.10.10">
    <property type="entry name" value="Winged helix-like DNA-binding domain superfamily/Winged helix DNA-binding domain"/>
    <property type="match status" value="1"/>
</dbReference>
<dbReference type="InterPro" id="IPR000835">
    <property type="entry name" value="HTH_MarR-typ"/>
</dbReference>
<dbReference type="InterPro" id="IPR036390">
    <property type="entry name" value="WH_DNA-bd_sf"/>
</dbReference>
<feature type="domain" description="HTH marR-type" evidence="4">
    <location>
        <begin position="7"/>
        <end position="149"/>
    </location>
</feature>
<evidence type="ECO:0000259" key="4">
    <source>
        <dbReference type="PROSITE" id="PS50995"/>
    </source>
</evidence>
<dbReference type="RefSeq" id="WP_048721418.1">
    <property type="nucleotide sequence ID" value="NZ_CP024101.1"/>
</dbReference>
<evidence type="ECO:0000256" key="2">
    <source>
        <dbReference type="ARBA" id="ARBA00023125"/>
    </source>
</evidence>
<dbReference type="GO" id="GO:0003677">
    <property type="term" value="F:DNA binding"/>
    <property type="evidence" value="ECO:0007669"/>
    <property type="project" value="UniProtKB-KW"/>
</dbReference>
<keyword evidence="2" id="KW-0238">DNA-binding</keyword>
<evidence type="ECO:0000313" key="6">
    <source>
        <dbReference type="Proteomes" id="UP000242164"/>
    </source>
</evidence>
<accession>A0AAX2CCX3</accession>
<keyword evidence="1" id="KW-0805">Transcription regulation</keyword>
<dbReference type="PROSITE" id="PS50995">
    <property type="entry name" value="HTH_MARR_2"/>
    <property type="match status" value="1"/>
</dbReference>
<protein>
    <submittedName>
        <fullName evidence="5">Transcriptional regulator, MarR family</fullName>
    </submittedName>
</protein>
<proteinExistence type="predicted"/>
<dbReference type="InterPro" id="IPR052067">
    <property type="entry name" value="Metal_resp_HTH_trans_reg"/>
</dbReference>